<comment type="function">
    <text evidence="14">Cell wall formation.</text>
</comment>
<evidence type="ECO:0000256" key="9">
    <source>
        <dbReference type="ARBA" id="ARBA00022842"/>
    </source>
</evidence>
<evidence type="ECO:0000256" key="15">
    <source>
        <dbReference type="PIRSR" id="PIRSR039102-1"/>
    </source>
</evidence>
<dbReference type="GO" id="GO:0008716">
    <property type="term" value="F:D-alanine-D-alanine ligase activity"/>
    <property type="evidence" value="ECO:0007669"/>
    <property type="project" value="UniProtKB-UniRule"/>
</dbReference>
<feature type="active site" evidence="15">
    <location>
        <position position="17"/>
    </location>
</feature>
<dbReference type="PANTHER" id="PTHR23132">
    <property type="entry name" value="D-ALANINE--D-ALANINE LIGASE"/>
    <property type="match status" value="1"/>
</dbReference>
<keyword evidence="4 14" id="KW-0963">Cytoplasm</keyword>
<comment type="cofactor">
    <cofactor evidence="16">
        <name>Mg(2+)</name>
        <dbReference type="ChEBI" id="CHEBI:18420"/>
    </cofactor>
    <cofactor evidence="16">
        <name>Mn(2+)</name>
        <dbReference type="ChEBI" id="CHEBI:29035"/>
    </cofactor>
    <text evidence="16">Binds 2 magnesium or manganese ions per subunit.</text>
</comment>
<dbReference type="GO" id="GO:0009252">
    <property type="term" value="P:peptidoglycan biosynthetic process"/>
    <property type="evidence" value="ECO:0007669"/>
    <property type="project" value="UniProtKB-UniRule"/>
</dbReference>
<comment type="pathway">
    <text evidence="14">Cell wall biogenesis; peptidoglycan biosynthesis.</text>
</comment>
<evidence type="ECO:0000256" key="8">
    <source>
        <dbReference type="ARBA" id="ARBA00022840"/>
    </source>
</evidence>
<dbReference type="GO" id="GO:0005737">
    <property type="term" value="C:cytoplasm"/>
    <property type="evidence" value="ECO:0007669"/>
    <property type="project" value="UniProtKB-SubCell"/>
</dbReference>
<evidence type="ECO:0000256" key="6">
    <source>
        <dbReference type="ARBA" id="ARBA00022723"/>
    </source>
</evidence>
<feature type="active site" evidence="15">
    <location>
        <position position="156"/>
    </location>
</feature>
<dbReference type="InterPro" id="IPR011127">
    <property type="entry name" value="Dala_Dala_lig_N"/>
</dbReference>
<feature type="binding site" evidence="16">
    <location>
        <position position="278"/>
    </location>
    <ligand>
        <name>Mg(2+)</name>
        <dbReference type="ChEBI" id="CHEBI:18420"/>
        <label>1</label>
    </ligand>
</feature>
<dbReference type="InterPro" id="IPR000291">
    <property type="entry name" value="D-Ala_lig_Van_CS"/>
</dbReference>
<evidence type="ECO:0000256" key="5">
    <source>
        <dbReference type="ARBA" id="ARBA00022598"/>
    </source>
</evidence>
<dbReference type="InterPro" id="IPR013815">
    <property type="entry name" value="ATP_grasp_subdomain_1"/>
</dbReference>
<dbReference type="InterPro" id="IPR016185">
    <property type="entry name" value="PreATP-grasp_dom_sf"/>
</dbReference>
<dbReference type="PIRSF" id="PIRSF039102">
    <property type="entry name" value="Ddl/VanB"/>
    <property type="match status" value="1"/>
</dbReference>
<feature type="domain" description="ATP-grasp" evidence="18">
    <location>
        <begin position="114"/>
        <end position="311"/>
    </location>
</feature>
<keyword evidence="8 17" id="KW-0067">ATP-binding</keyword>
<keyword evidence="9 16" id="KW-0460">Magnesium</keyword>
<keyword evidence="13 14" id="KW-0961">Cell wall biogenesis/degradation</keyword>
<dbReference type="AlphaFoldDB" id="A0A1F5H337"/>
<dbReference type="GO" id="GO:0071555">
    <property type="term" value="P:cell wall organization"/>
    <property type="evidence" value="ECO:0007669"/>
    <property type="project" value="UniProtKB-KW"/>
</dbReference>
<dbReference type="PROSITE" id="PS00844">
    <property type="entry name" value="DALA_DALA_LIGASE_2"/>
    <property type="match status" value="1"/>
</dbReference>
<dbReference type="NCBIfam" id="NF002378">
    <property type="entry name" value="PRK01372.1"/>
    <property type="match status" value="1"/>
</dbReference>
<keyword evidence="10 14" id="KW-0133">Cell shape</keyword>
<feature type="binding site" evidence="16">
    <location>
        <position position="266"/>
    </location>
    <ligand>
        <name>Mg(2+)</name>
        <dbReference type="ChEBI" id="CHEBI:18420"/>
        <label>1</label>
    </ligand>
</feature>
<dbReference type="GO" id="GO:0046872">
    <property type="term" value="F:metal ion binding"/>
    <property type="evidence" value="ECO:0007669"/>
    <property type="project" value="UniProtKB-KW"/>
</dbReference>
<dbReference type="GO" id="GO:0005524">
    <property type="term" value="F:ATP binding"/>
    <property type="evidence" value="ECO:0007669"/>
    <property type="project" value="UniProtKB-UniRule"/>
</dbReference>
<evidence type="ECO:0000313" key="19">
    <source>
        <dbReference type="EMBL" id="OGD98582.1"/>
    </source>
</evidence>
<dbReference type="Pfam" id="PF01820">
    <property type="entry name" value="Dala_Dala_lig_N"/>
    <property type="match status" value="2"/>
</dbReference>
<dbReference type="EMBL" id="MFBT01000034">
    <property type="protein sequence ID" value="OGD98582.1"/>
    <property type="molecule type" value="Genomic_DNA"/>
</dbReference>
<gene>
    <name evidence="14" type="primary">ddl</name>
    <name evidence="19" type="ORF">A3B54_05365</name>
</gene>
<dbReference type="InterPro" id="IPR011095">
    <property type="entry name" value="Dala_Dala_lig_C"/>
</dbReference>
<dbReference type="GO" id="GO:0008360">
    <property type="term" value="P:regulation of cell shape"/>
    <property type="evidence" value="ECO:0007669"/>
    <property type="project" value="UniProtKB-KW"/>
</dbReference>
<dbReference type="Gene3D" id="3.30.1490.20">
    <property type="entry name" value="ATP-grasp fold, A domain"/>
    <property type="match status" value="1"/>
</dbReference>
<comment type="similarity">
    <text evidence="3 14">Belongs to the D-alanine--D-alanine ligase family.</text>
</comment>
<evidence type="ECO:0000256" key="17">
    <source>
        <dbReference type="PROSITE-ProRule" id="PRU00409"/>
    </source>
</evidence>
<proteinExistence type="inferred from homology"/>
<evidence type="ECO:0000256" key="16">
    <source>
        <dbReference type="PIRSR" id="PIRSR039102-3"/>
    </source>
</evidence>
<dbReference type="EC" id="6.3.2.4" evidence="14"/>
<keyword evidence="12 16" id="KW-0464">Manganese</keyword>
<evidence type="ECO:0000256" key="12">
    <source>
        <dbReference type="ARBA" id="ARBA00023211"/>
    </source>
</evidence>
<comment type="caution">
    <text evidence="19">The sequence shown here is derived from an EMBL/GenBank/DDBJ whole genome shotgun (WGS) entry which is preliminary data.</text>
</comment>
<feature type="binding site" evidence="16">
    <location>
        <position position="280"/>
    </location>
    <ligand>
        <name>Mg(2+)</name>
        <dbReference type="ChEBI" id="CHEBI:18420"/>
        <label>2</label>
    </ligand>
</feature>
<feature type="active site" evidence="15">
    <location>
        <position position="289"/>
    </location>
</feature>
<keyword evidence="5 14" id="KW-0436">Ligase</keyword>
<dbReference type="PROSITE" id="PS50975">
    <property type="entry name" value="ATP_GRASP"/>
    <property type="match status" value="1"/>
</dbReference>
<evidence type="ECO:0000256" key="1">
    <source>
        <dbReference type="ARBA" id="ARBA00001936"/>
    </source>
</evidence>
<dbReference type="SUPFAM" id="SSF56059">
    <property type="entry name" value="Glutathione synthetase ATP-binding domain-like"/>
    <property type="match status" value="1"/>
</dbReference>
<dbReference type="HAMAP" id="MF_00047">
    <property type="entry name" value="Dala_Dala_lig"/>
    <property type="match status" value="1"/>
</dbReference>
<organism evidence="19 20">
    <name type="scientific">Candidatus Curtissbacteria bacterium RIFCSPLOWO2_01_FULL_42_50</name>
    <dbReference type="NCBI Taxonomy" id="1797730"/>
    <lineage>
        <taxon>Bacteria</taxon>
        <taxon>Candidatus Curtissiibacteriota</taxon>
    </lineage>
</organism>
<dbReference type="FunFam" id="3.30.470.20:FF:000008">
    <property type="entry name" value="D-alanine--D-alanine ligase"/>
    <property type="match status" value="1"/>
</dbReference>
<evidence type="ECO:0000256" key="7">
    <source>
        <dbReference type="ARBA" id="ARBA00022741"/>
    </source>
</evidence>
<name>A0A1F5H337_9BACT</name>
<evidence type="ECO:0000256" key="13">
    <source>
        <dbReference type="ARBA" id="ARBA00023316"/>
    </source>
</evidence>
<evidence type="ECO:0000256" key="14">
    <source>
        <dbReference type="HAMAP-Rule" id="MF_00047"/>
    </source>
</evidence>
<keyword evidence="6 16" id="KW-0479">Metal-binding</keyword>
<keyword evidence="11 14" id="KW-0573">Peptidoglycan synthesis</keyword>
<feature type="binding site" evidence="16">
    <location>
        <position position="278"/>
    </location>
    <ligand>
        <name>Mg(2+)</name>
        <dbReference type="ChEBI" id="CHEBI:18420"/>
        <label>2</label>
    </ligand>
</feature>
<dbReference type="Proteomes" id="UP000177039">
    <property type="component" value="Unassembled WGS sequence"/>
</dbReference>
<evidence type="ECO:0000256" key="4">
    <source>
        <dbReference type="ARBA" id="ARBA00022490"/>
    </source>
</evidence>
<dbReference type="UniPathway" id="UPA00219"/>
<comment type="cofactor">
    <cofactor evidence="1">
        <name>Mn(2+)</name>
        <dbReference type="ChEBI" id="CHEBI:29035"/>
    </cofactor>
</comment>
<dbReference type="Gene3D" id="3.30.470.20">
    <property type="entry name" value="ATP-grasp fold, B domain"/>
    <property type="match status" value="1"/>
</dbReference>
<comment type="catalytic activity">
    <reaction evidence="14">
        <text>2 D-alanine + ATP = D-alanyl-D-alanine + ADP + phosphate + H(+)</text>
        <dbReference type="Rhea" id="RHEA:11224"/>
        <dbReference type="ChEBI" id="CHEBI:15378"/>
        <dbReference type="ChEBI" id="CHEBI:30616"/>
        <dbReference type="ChEBI" id="CHEBI:43474"/>
        <dbReference type="ChEBI" id="CHEBI:57416"/>
        <dbReference type="ChEBI" id="CHEBI:57822"/>
        <dbReference type="ChEBI" id="CHEBI:456216"/>
        <dbReference type="EC" id="6.3.2.4"/>
    </reaction>
</comment>
<dbReference type="Gene3D" id="3.40.50.20">
    <property type="match status" value="2"/>
</dbReference>
<evidence type="ECO:0000259" key="18">
    <source>
        <dbReference type="PROSITE" id="PS50975"/>
    </source>
</evidence>
<keyword evidence="7 17" id="KW-0547">Nucleotide-binding</keyword>
<evidence type="ECO:0000256" key="2">
    <source>
        <dbReference type="ARBA" id="ARBA00004496"/>
    </source>
</evidence>
<dbReference type="Pfam" id="PF07478">
    <property type="entry name" value="Dala_Dala_lig_C"/>
    <property type="match status" value="1"/>
</dbReference>
<sequence>MVKKLKVAVLMGGKSPEHQISLLTGREIAKNLSPKKYDPLSIIISRNGKSFRLNNKEYLLGQLSTVNCQLFIIAMHGPYGEDGTIQGFLDLIGVPYTGSGVLASALGMDKIYSRKLFTHKGLKVPKYLVLSKDEKQSKVWQHLLPPIFIKPNAQGSSIGASIVKKKKNLKKALNLAFSYGNTTIIEEFLDGIEVTCAILGNSNPKPLPLVEIIPKKEFFDYEAKYNEKLTDEIIPARISKSLTKKAQCVALLAYQTLGCRGFGRVDMIIKGKGVYVLEVNTVPGLTPVSLFPKAAAAAGISYQKLLDKIINLAIEN</sequence>
<evidence type="ECO:0000256" key="11">
    <source>
        <dbReference type="ARBA" id="ARBA00022984"/>
    </source>
</evidence>
<dbReference type="InterPro" id="IPR005905">
    <property type="entry name" value="D_ala_D_ala"/>
</dbReference>
<dbReference type="SUPFAM" id="SSF52440">
    <property type="entry name" value="PreATP-grasp domain"/>
    <property type="match status" value="1"/>
</dbReference>
<dbReference type="PANTHER" id="PTHR23132:SF23">
    <property type="entry name" value="D-ALANINE--D-ALANINE LIGASE B"/>
    <property type="match status" value="1"/>
</dbReference>
<reference evidence="19 20" key="1">
    <citation type="journal article" date="2016" name="Nat. Commun.">
        <title>Thousands of microbial genomes shed light on interconnected biogeochemical processes in an aquifer system.</title>
        <authorList>
            <person name="Anantharaman K."/>
            <person name="Brown C.T."/>
            <person name="Hug L.A."/>
            <person name="Sharon I."/>
            <person name="Castelle C.J."/>
            <person name="Probst A.J."/>
            <person name="Thomas B.C."/>
            <person name="Singh A."/>
            <person name="Wilkins M.J."/>
            <person name="Karaoz U."/>
            <person name="Brodie E.L."/>
            <person name="Williams K.H."/>
            <person name="Hubbard S.S."/>
            <person name="Banfield J.F."/>
        </authorList>
    </citation>
    <scope>NUCLEOTIDE SEQUENCE [LARGE SCALE GENOMIC DNA]</scope>
</reference>
<evidence type="ECO:0000313" key="20">
    <source>
        <dbReference type="Proteomes" id="UP000177039"/>
    </source>
</evidence>
<evidence type="ECO:0000256" key="3">
    <source>
        <dbReference type="ARBA" id="ARBA00010871"/>
    </source>
</evidence>
<dbReference type="InterPro" id="IPR011761">
    <property type="entry name" value="ATP-grasp"/>
</dbReference>
<comment type="subcellular location">
    <subcellularLocation>
        <location evidence="2 14">Cytoplasm</location>
    </subcellularLocation>
</comment>
<dbReference type="NCBIfam" id="NF002528">
    <property type="entry name" value="PRK01966.1-4"/>
    <property type="match status" value="1"/>
</dbReference>
<dbReference type="PROSITE" id="PS00843">
    <property type="entry name" value="DALA_DALA_LIGASE_1"/>
    <property type="match status" value="1"/>
</dbReference>
<evidence type="ECO:0000256" key="10">
    <source>
        <dbReference type="ARBA" id="ARBA00022960"/>
    </source>
</evidence>
<protein>
    <recommendedName>
        <fullName evidence="14">D-alanine--D-alanine ligase</fullName>
        <ecNumber evidence="14">6.3.2.4</ecNumber>
    </recommendedName>
    <alternativeName>
        <fullName evidence="14">D-Ala-D-Ala ligase</fullName>
    </alternativeName>
    <alternativeName>
        <fullName evidence="14">D-alanylalanine synthetase</fullName>
    </alternativeName>
</protein>
<dbReference type="NCBIfam" id="TIGR01205">
    <property type="entry name" value="D_ala_D_alaTIGR"/>
    <property type="match status" value="1"/>
</dbReference>
<accession>A0A1F5H337</accession>